<accession>A0A9X4QM79</accession>
<sequence length="111" mass="12510">MENKLNAQTLTALLELDNELKTHFDSSLEDCMGMMVRREEGMKYDCTPDDAKVFAFTGVDGDHFAFSTANGTISDLEYAPILFIQPMCFENSVKLIARNIRDFLSLFLSLA</sequence>
<dbReference type="AlphaFoldDB" id="A0A9X4QM79"/>
<name>A0A9X4QM79_9BACL</name>
<comment type="caution">
    <text evidence="1">The sequence shown here is derived from an EMBL/GenBank/DDBJ whole genome shotgun (WGS) entry which is preliminary data.</text>
</comment>
<dbReference type="RefSeq" id="WP_277565313.1">
    <property type="nucleotide sequence ID" value="NZ_JAPDHZ010000003.1"/>
</dbReference>
<organism evidence="1 2">
    <name type="scientific">Cohnella ginsengisoli</name>
    <dbReference type="NCBI Taxonomy" id="425004"/>
    <lineage>
        <taxon>Bacteria</taxon>
        <taxon>Bacillati</taxon>
        <taxon>Bacillota</taxon>
        <taxon>Bacilli</taxon>
        <taxon>Bacillales</taxon>
        <taxon>Paenibacillaceae</taxon>
        <taxon>Cohnella</taxon>
    </lineage>
</organism>
<proteinExistence type="predicted"/>
<evidence type="ECO:0000313" key="2">
    <source>
        <dbReference type="Proteomes" id="UP001153387"/>
    </source>
</evidence>
<evidence type="ECO:0000313" key="1">
    <source>
        <dbReference type="EMBL" id="MDG0791433.1"/>
    </source>
</evidence>
<dbReference type="EMBL" id="JAPDHZ010000003">
    <property type="protein sequence ID" value="MDG0791433.1"/>
    <property type="molecule type" value="Genomic_DNA"/>
</dbReference>
<dbReference type="Proteomes" id="UP001153387">
    <property type="component" value="Unassembled WGS sequence"/>
</dbReference>
<protein>
    <recommendedName>
        <fullName evidence="3">SMI1/KNR4 family protein</fullName>
    </recommendedName>
</protein>
<evidence type="ECO:0008006" key="3">
    <source>
        <dbReference type="Google" id="ProtNLM"/>
    </source>
</evidence>
<keyword evidence="2" id="KW-1185">Reference proteome</keyword>
<reference evidence="1 2" key="1">
    <citation type="submission" date="2022-10" db="EMBL/GenBank/DDBJ databases">
        <title>Comparative genomic analysis of Cohnella hashimotonis sp. nov., isolated from the International Space Station.</title>
        <authorList>
            <person name="Simpson A."/>
            <person name="Venkateswaran K."/>
        </authorList>
    </citation>
    <scope>NUCLEOTIDE SEQUENCE [LARGE SCALE GENOMIC DNA]</scope>
    <source>
        <strain evidence="1 2">DSM 18997</strain>
    </source>
</reference>
<gene>
    <name evidence="1" type="ORF">OMP38_11560</name>
</gene>